<reference evidence="3" key="1">
    <citation type="journal article" date="2011" name="Genome Res.">
        <title>Phylogeny-wide analysis of social amoeba genomes highlights ancient origins for complex intercellular communication.</title>
        <authorList>
            <person name="Heidel A.J."/>
            <person name="Lawal H.M."/>
            <person name="Felder M."/>
            <person name="Schilde C."/>
            <person name="Helps N.R."/>
            <person name="Tunggal B."/>
            <person name="Rivero F."/>
            <person name="John U."/>
            <person name="Schleicher M."/>
            <person name="Eichinger L."/>
            <person name="Platzer M."/>
            <person name="Noegel A.A."/>
            <person name="Schaap P."/>
            <person name="Gloeckner G."/>
        </authorList>
    </citation>
    <scope>NUCLEOTIDE SEQUENCE [LARGE SCALE GENOMIC DNA]</scope>
    <source>
        <strain evidence="3">SH3</strain>
    </source>
</reference>
<dbReference type="EMBL" id="GL883021">
    <property type="protein sequence ID" value="EGG17521.1"/>
    <property type="molecule type" value="Genomic_DNA"/>
</dbReference>
<dbReference type="OrthoDB" id="337660at2759"/>
<evidence type="ECO:0000313" key="3">
    <source>
        <dbReference type="Proteomes" id="UP000007797"/>
    </source>
</evidence>
<dbReference type="SUPFAM" id="SSF53067">
    <property type="entry name" value="Actin-like ATPase domain"/>
    <property type="match status" value="2"/>
</dbReference>
<dbReference type="Proteomes" id="UP000007797">
    <property type="component" value="Unassembled WGS sequence"/>
</dbReference>
<dbReference type="PANTHER" id="PTHR11937">
    <property type="entry name" value="ACTIN"/>
    <property type="match status" value="1"/>
</dbReference>
<gene>
    <name evidence="2" type="ORF">DFA_08517</name>
</gene>
<proteinExistence type="inferred from homology"/>
<protein>
    <recommendedName>
        <fullName evidence="4">Actin</fullName>
    </recommendedName>
</protein>
<dbReference type="CDD" id="cd10169">
    <property type="entry name" value="ASKHA_NBD_actin-like"/>
    <property type="match status" value="1"/>
</dbReference>
<dbReference type="KEGG" id="dfa:DFA_08517"/>
<dbReference type="STRING" id="1054147.F4Q2Q4"/>
<evidence type="ECO:0000256" key="1">
    <source>
        <dbReference type="RuleBase" id="RU000487"/>
    </source>
</evidence>
<dbReference type="SMART" id="SM00268">
    <property type="entry name" value="ACTIN"/>
    <property type="match status" value="1"/>
</dbReference>
<dbReference type="RefSeq" id="XP_004356005.1">
    <property type="nucleotide sequence ID" value="XM_004355952.1"/>
</dbReference>
<dbReference type="PRINTS" id="PR00190">
    <property type="entry name" value="ACTIN"/>
</dbReference>
<dbReference type="GeneID" id="14869673"/>
<name>F4Q2Q4_CACFS</name>
<keyword evidence="3" id="KW-1185">Reference proteome</keyword>
<evidence type="ECO:0000313" key="2">
    <source>
        <dbReference type="EMBL" id="EGG17521.1"/>
    </source>
</evidence>
<sequence>MTTTLLLYYDHYLKLNKKWRSNGIVSLLTGVINIIGTAPNYLYGHDARSGYTINYPVQRGLVSDFPNMERYWSDCSYNKLRLMPNEALAIISECTGNTPSKRLQKAKYFFDTLKVQKPTFVNQQVAALYATGRNTGVVVDIGGHSIHIVPIKDGYIITNGVETLYYGGRDITNYLFKLINEKQPNSVTTTLQIDDVRVGKEKNCKVAPDSVTAAASNGLSGSITLSNGNKQIYVGELFLPSAIINSVESSVSVHRQSLLNNIVLAGGSSNFPGLAARLKTAITVAYRPGAVFSIIAKLPQFKTKLFSSQERNSTKMVKQLKIILTELNLILMMDDEAFC</sequence>
<dbReference type="Gene3D" id="3.90.640.10">
    <property type="entry name" value="Actin, Chain A, domain 4"/>
    <property type="match status" value="1"/>
</dbReference>
<organism evidence="2 3">
    <name type="scientific">Cavenderia fasciculata</name>
    <name type="common">Slime mold</name>
    <name type="synonym">Dictyostelium fasciculatum</name>
    <dbReference type="NCBI Taxonomy" id="261658"/>
    <lineage>
        <taxon>Eukaryota</taxon>
        <taxon>Amoebozoa</taxon>
        <taxon>Evosea</taxon>
        <taxon>Eumycetozoa</taxon>
        <taxon>Dictyostelia</taxon>
        <taxon>Acytosteliales</taxon>
        <taxon>Cavenderiaceae</taxon>
        <taxon>Cavenderia</taxon>
    </lineage>
</organism>
<dbReference type="Gene3D" id="3.30.420.40">
    <property type="match status" value="2"/>
</dbReference>
<dbReference type="InterPro" id="IPR004000">
    <property type="entry name" value="Actin"/>
</dbReference>
<evidence type="ECO:0008006" key="4">
    <source>
        <dbReference type="Google" id="ProtNLM"/>
    </source>
</evidence>
<dbReference type="Pfam" id="PF00022">
    <property type="entry name" value="Actin"/>
    <property type="match status" value="2"/>
</dbReference>
<accession>F4Q2Q4</accession>
<comment type="similarity">
    <text evidence="1">Belongs to the actin family.</text>
</comment>
<dbReference type="AlphaFoldDB" id="F4Q2Q4"/>
<dbReference type="InterPro" id="IPR043129">
    <property type="entry name" value="ATPase_NBD"/>
</dbReference>